<name>A0A379S5G9_SALER</name>
<dbReference type="Proteomes" id="UP000254124">
    <property type="component" value="Unassembled WGS sequence"/>
</dbReference>
<sequence length="91" mass="10404">MRIVKQIKAALPSGKLAVVAVLLMALALGVFKFWDWIKYRVGVITVAMAMLSLNEWAVLTGIFCTIGTFFVNWYYEHKKFLRSTSRNINCE</sequence>
<evidence type="ECO:0000313" key="2">
    <source>
        <dbReference type="EMBL" id="SUG15225.1"/>
    </source>
</evidence>
<dbReference type="EMBL" id="UGWZ01000001">
    <property type="protein sequence ID" value="SUG15225.1"/>
    <property type="molecule type" value="Genomic_DNA"/>
</dbReference>
<evidence type="ECO:0000313" key="3">
    <source>
        <dbReference type="Proteomes" id="UP000254124"/>
    </source>
</evidence>
<evidence type="ECO:0000256" key="1">
    <source>
        <dbReference type="SAM" id="Phobius"/>
    </source>
</evidence>
<keyword evidence="1" id="KW-0472">Membrane</keyword>
<keyword evidence="1" id="KW-1133">Transmembrane helix</keyword>
<protein>
    <submittedName>
        <fullName evidence="2">Gp13 holin, class II</fullName>
    </submittedName>
</protein>
<feature type="transmembrane region" description="Helical" evidence="1">
    <location>
        <begin position="56"/>
        <end position="75"/>
    </location>
</feature>
<accession>A0A379S5G9</accession>
<dbReference type="AlphaFoldDB" id="A0A379S5G9"/>
<dbReference type="InterPro" id="IPR032118">
    <property type="entry name" value="Phage_holin_HP1"/>
</dbReference>
<gene>
    <name evidence="2" type="ORF">NCTC7295_02885</name>
</gene>
<keyword evidence="1" id="KW-0812">Transmembrane</keyword>
<proteinExistence type="predicted"/>
<reference evidence="2 3" key="1">
    <citation type="submission" date="2018-06" db="EMBL/GenBank/DDBJ databases">
        <authorList>
            <consortium name="Pathogen Informatics"/>
            <person name="Doyle S."/>
        </authorList>
    </citation>
    <scope>NUCLEOTIDE SEQUENCE [LARGE SCALE GENOMIC DNA]</scope>
    <source>
        <strain evidence="2 3">NCTC7295</strain>
    </source>
</reference>
<dbReference type="Pfam" id="PF16080">
    <property type="entry name" value="Phage_holin_2_3"/>
    <property type="match status" value="1"/>
</dbReference>
<organism evidence="2 3">
    <name type="scientific">Salmonella enterica subsp. arizonae</name>
    <dbReference type="NCBI Taxonomy" id="59203"/>
    <lineage>
        <taxon>Bacteria</taxon>
        <taxon>Pseudomonadati</taxon>
        <taxon>Pseudomonadota</taxon>
        <taxon>Gammaproteobacteria</taxon>
        <taxon>Enterobacterales</taxon>
        <taxon>Enterobacteriaceae</taxon>
        <taxon>Salmonella</taxon>
    </lineage>
</organism>
<feature type="transmembrane region" description="Helical" evidence="1">
    <location>
        <begin position="16"/>
        <end position="36"/>
    </location>
</feature>